<keyword evidence="8" id="KW-1185">Reference proteome</keyword>
<dbReference type="CDD" id="cd13964">
    <property type="entry name" value="PT_UbiA_1"/>
    <property type="match status" value="1"/>
</dbReference>
<evidence type="ECO:0000256" key="3">
    <source>
        <dbReference type="ARBA" id="ARBA00022692"/>
    </source>
</evidence>
<keyword evidence="5 6" id="KW-0472">Membrane</keyword>
<gene>
    <name evidence="7" type="primary">eboC</name>
    <name evidence="7" type="ORF">ABXZ32_12255</name>
</gene>
<dbReference type="PANTHER" id="PTHR42723:SF1">
    <property type="entry name" value="CHLOROPHYLL SYNTHASE, CHLOROPLASTIC"/>
    <property type="match status" value="1"/>
</dbReference>
<evidence type="ECO:0000313" key="7">
    <source>
        <dbReference type="EMBL" id="MET7030176.1"/>
    </source>
</evidence>
<evidence type="ECO:0000256" key="5">
    <source>
        <dbReference type="ARBA" id="ARBA00023136"/>
    </source>
</evidence>
<dbReference type="InterPro" id="IPR044878">
    <property type="entry name" value="UbiA_sf"/>
</dbReference>
<feature type="transmembrane region" description="Helical" evidence="6">
    <location>
        <begin position="182"/>
        <end position="201"/>
    </location>
</feature>
<protein>
    <submittedName>
        <fullName evidence="7">UbiA-like protein EboC</fullName>
    </submittedName>
</protein>
<dbReference type="InterPro" id="IPR050475">
    <property type="entry name" value="Prenyltransferase_related"/>
</dbReference>
<dbReference type="EMBL" id="JBEWYP010000007">
    <property type="protein sequence ID" value="MET7030176.1"/>
    <property type="molecule type" value="Genomic_DNA"/>
</dbReference>
<dbReference type="PANTHER" id="PTHR42723">
    <property type="entry name" value="CHLOROPHYLL SYNTHASE"/>
    <property type="match status" value="1"/>
</dbReference>
<comment type="caution">
    <text evidence="7">The sequence shown here is derived from an EMBL/GenBank/DDBJ whole genome shotgun (WGS) entry which is preliminary data.</text>
</comment>
<evidence type="ECO:0000313" key="8">
    <source>
        <dbReference type="Proteomes" id="UP001549773"/>
    </source>
</evidence>
<dbReference type="Pfam" id="PF01040">
    <property type="entry name" value="UbiA"/>
    <property type="match status" value="1"/>
</dbReference>
<keyword evidence="4 6" id="KW-1133">Transmembrane helix</keyword>
<name>A0ABV2TY19_9FLAO</name>
<comment type="subcellular location">
    <subcellularLocation>
        <location evidence="1">Membrane</location>
        <topology evidence="1">Multi-pass membrane protein</topology>
    </subcellularLocation>
</comment>
<sequence length="285" mass="30950">MRPPNLPTAAADIITGAAIVGVFSQSWELFPYNLILLIAASILLYAGGVVLNDVFDHKIDAIERPERPIPSAVVPLRTAAFLGGTLLIMGVLLSFLCNIEAGLVSIVLATAILLYDSWAKNHSFFGPLVMGSCRGLNLLLGMSLFGLPVGSNWYLILLPVIYIAAVTLISRGEVHGNNKRNILLSGFLYVLVASAIFLMMLQDVDSLVLVIPFLILFVFSIFRPLLRAYRVNTPENIKKAVKSGVLSLVLMDAALASANSTWWVGLLIILLLPLSLFLSKRFSVT</sequence>
<feature type="transmembrane region" description="Helical" evidence="6">
    <location>
        <begin position="262"/>
        <end position="279"/>
    </location>
</feature>
<dbReference type="Gene3D" id="1.10.357.140">
    <property type="entry name" value="UbiA prenyltransferase"/>
    <property type="match status" value="1"/>
</dbReference>
<dbReference type="InterPro" id="IPR000537">
    <property type="entry name" value="UbiA_prenyltransferase"/>
</dbReference>
<feature type="transmembrane region" description="Helical" evidence="6">
    <location>
        <begin position="101"/>
        <end position="118"/>
    </location>
</feature>
<dbReference type="NCBIfam" id="NF035940">
    <property type="entry name" value="prenyl_rel_EboC"/>
    <property type="match status" value="1"/>
</dbReference>
<feature type="transmembrane region" description="Helical" evidence="6">
    <location>
        <begin position="153"/>
        <end position="170"/>
    </location>
</feature>
<evidence type="ECO:0000256" key="2">
    <source>
        <dbReference type="ARBA" id="ARBA00022475"/>
    </source>
</evidence>
<keyword evidence="3 6" id="KW-0812">Transmembrane</keyword>
<evidence type="ECO:0000256" key="6">
    <source>
        <dbReference type="SAM" id="Phobius"/>
    </source>
</evidence>
<dbReference type="Proteomes" id="UP001549773">
    <property type="component" value="Unassembled WGS sequence"/>
</dbReference>
<accession>A0ABV2TY19</accession>
<feature type="transmembrane region" description="Helical" evidence="6">
    <location>
        <begin position="76"/>
        <end position="95"/>
    </location>
</feature>
<reference evidence="7 8" key="1">
    <citation type="submission" date="2024-07" db="EMBL/GenBank/DDBJ databases">
        <title>The genome sequence of type strain Sediminicola luteus GDMCC 1.2596T.</title>
        <authorList>
            <person name="Liu Y."/>
        </authorList>
    </citation>
    <scope>NUCLEOTIDE SEQUENCE [LARGE SCALE GENOMIC DNA]</scope>
    <source>
        <strain evidence="7 8">GDMCC 1.2596</strain>
    </source>
</reference>
<keyword evidence="2" id="KW-1003">Cell membrane</keyword>
<proteinExistence type="predicted"/>
<dbReference type="RefSeq" id="WP_354618968.1">
    <property type="nucleotide sequence ID" value="NZ_JBEWYP010000007.1"/>
</dbReference>
<feature type="transmembrane region" description="Helical" evidence="6">
    <location>
        <begin position="34"/>
        <end position="55"/>
    </location>
</feature>
<evidence type="ECO:0000256" key="1">
    <source>
        <dbReference type="ARBA" id="ARBA00004141"/>
    </source>
</evidence>
<feature type="transmembrane region" description="Helical" evidence="6">
    <location>
        <begin position="207"/>
        <end position="228"/>
    </location>
</feature>
<organism evidence="7 8">
    <name type="scientific">Sediminicola luteus</name>
    <dbReference type="NCBI Taxonomy" id="319238"/>
    <lineage>
        <taxon>Bacteria</taxon>
        <taxon>Pseudomonadati</taxon>
        <taxon>Bacteroidota</taxon>
        <taxon>Flavobacteriia</taxon>
        <taxon>Flavobacteriales</taxon>
        <taxon>Flavobacteriaceae</taxon>
        <taxon>Sediminicola</taxon>
    </lineage>
</organism>
<feature type="transmembrane region" description="Helical" evidence="6">
    <location>
        <begin position="240"/>
        <end position="256"/>
    </location>
</feature>
<evidence type="ECO:0000256" key="4">
    <source>
        <dbReference type="ARBA" id="ARBA00022989"/>
    </source>
</evidence>